<dbReference type="PROSITE" id="PS00606">
    <property type="entry name" value="KS3_1"/>
    <property type="match status" value="1"/>
</dbReference>
<dbReference type="PROSITE" id="PS52019">
    <property type="entry name" value="PKS_MFAS_DH"/>
    <property type="match status" value="1"/>
</dbReference>
<dbReference type="CDD" id="cd00833">
    <property type="entry name" value="PKS"/>
    <property type="match status" value="1"/>
</dbReference>
<dbReference type="Pfam" id="PF02801">
    <property type="entry name" value="Ketoacyl-synt_C"/>
    <property type="match status" value="1"/>
</dbReference>
<evidence type="ECO:0000313" key="12">
    <source>
        <dbReference type="Proteomes" id="UP000319160"/>
    </source>
</evidence>
<proteinExistence type="predicted"/>
<comment type="caution">
    <text evidence="11">The sequence shown here is derived from an EMBL/GenBank/DDBJ whole genome shotgun (WGS) entry which is preliminary data.</text>
</comment>
<accession>A0A553HV63</accession>
<keyword evidence="1" id="KW-0596">Phosphopantetheine</keyword>
<feature type="domain" description="Ketosynthase family 3 (KS3)" evidence="9">
    <location>
        <begin position="10"/>
        <end position="453"/>
    </location>
</feature>
<dbReference type="Pfam" id="PF14765">
    <property type="entry name" value="PS-DH"/>
    <property type="match status" value="1"/>
</dbReference>
<feature type="active site" description="Proton acceptor; for dehydratase activity" evidence="6">
    <location>
        <position position="1041"/>
    </location>
</feature>
<keyword evidence="3" id="KW-0808">Transferase</keyword>
<protein>
    <submittedName>
        <fullName evidence="11">Uncharacterized protein</fullName>
    </submittedName>
</protein>
<dbReference type="SMART" id="SM00827">
    <property type="entry name" value="PKS_AT"/>
    <property type="match status" value="1"/>
</dbReference>
<dbReference type="SUPFAM" id="SSF51735">
    <property type="entry name" value="NAD(P)-binding Rossmann-fold domains"/>
    <property type="match status" value="2"/>
</dbReference>
<dbReference type="Pfam" id="PF08659">
    <property type="entry name" value="KR"/>
    <property type="match status" value="1"/>
</dbReference>
<dbReference type="SUPFAM" id="SSF47336">
    <property type="entry name" value="ACP-like"/>
    <property type="match status" value="1"/>
</dbReference>
<dbReference type="InterPro" id="IPR001227">
    <property type="entry name" value="Ac_transferase_dom_sf"/>
</dbReference>
<dbReference type="Proteomes" id="UP000319160">
    <property type="component" value="Unassembled WGS sequence"/>
</dbReference>
<dbReference type="InterPro" id="IPR049900">
    <property type="entry name" value="PKS_mFAS_DH"/>
</dbReference>
<feature type="active site" description="Proton donor; for dehydratase activity" evidence="6">
    <location>
        <position position="1244"/>
    </location>
</feature>
<dbReference type="InterPro" id="IPR020843">
    <property type="entry name" value="ER"/>
</dbReference>
<dbReference type="InterPro" id="IPR016036">
    <property type="entry name" value="Malonyl_transacylase_ACP-bd"/>
</dbReference>
<keyword evidence="2" id="KW-0597">Phosphoprotein</keyword>
<dbReference type="Gene3D" id="3.90.180.10">
    <property type="entry name" value="Medium-chain alcohol dehydrogenases, catalytic domain"/>
    <property type="match status" value="1"/>
</dbReference>
<name>A0A553HV63_9PEZI</name>
<dbReference type="InterPro" id="IPR049552">
    <property type="entry name" value="PKS_DH_N"/>
</dbReference>
<dbReference type="Gene3D" id="3.40.366.10">
    <property type="entry name" value="Malonyl-Coenzyme A Acyl Carrier Protein, domain 2"/>
    <property type="match status" value="1"/>
</dbReference>
<dbReference type="GO" id="GO:0031177">
    <property type="term" value="F:phosphopantetheine binding"/>
    <property type="evidence" value="ECO:0007669"/>
    <property type="project" value="InterPro"/>
</dbReference>
<evidence type="ECO:0000256" key="4">
    <source>
        <dbReference type="ARBA" id="ARBA00023002"/>
    </source>
</evidence>
<dbReference type="GO" id="GO:0016491">
    <property type="term" value="F:oxidoreductase activity"/>
    <property type="evidence" value="ECO:0007669"/>
    <property type="project" value="UniProtKB-KW"/>
</dbReference>
<dbReference type="Gene3D" id="3.30.70.3290">
    <property type="match status" value="1"/>
</dbReference>
<dbReference type="PROSITE" id="PS50075">
    <property type="entry name" value="CARRIER"/>
    <property type="match status" value="1"/>
</dbReference>
<dbReference type="InterPro" id="IPR013968">
    <property type="entry name" value="PKS_KR"/>
</dbReference>
<feature type="region of interest" description="N-terminal hotdog fold" evidence="6">
    <location>
        <begin position="1009"/>
        <end position="1158"/>
    </location>
</feature>
<dbReference type="PROSITE" id="PS00098">
    <property type="entry name" value="THIOLASE_1"/>
    <property type="match status" value="1"/>
</dbReference>
<gene>
    <name evidence="11" type="ORF">FHL15_007385</name>
</gene>
<dbReference type="SMART" id="SM00822">
    <property type="entry name" value="PKS_KR"/>
    <property type="match status" value="1"/>
</dbReference>
<dbReference type="InterPro" id="IPR014043">
    <property type="entry name" value="Acyl_transferase_dom"/>
</dbReference>
<dbReference type="InterPro" id="IPR016039">
    <property type="entry name" value="Thiolase-like"/>
</dbReference>
<dbReference type="SMART" id="SM00829">
    <property type="entry name" value="PKS_ER"/>
    <property type="match status" value="1"/>
</dbReference>
<dbReference type="InterPro" id="IPR020615">
    <property type="entry name" value="Thiolase_acyl_enz_int_AS"/>
</dbReference>
<reference evidence="12" key="1">
    <citation type="submission" date="2019-06" db="EMBL/GenBank/DDBJ databases">
        <title>Draft genome sequence of the griseofulvin-producing fungus Xylaria cubensis strain G536.</title>
        <authorList>
            <person name="Mead M.E."/>
            <person name="Raja H.A."/>
            <person name="Steenwyk J.L."/>
            <person name="Knowles S.L."/>
            <person name="Oberlies N.H."/>
            <person name="Rokas A."/>
        </authorList>
    </citation>
    <scope>NUCLEOTIDE SEQUENCE [LARGE SCALE GENOMIC DNA]</scope>
    <source>
        <strain evidence="12">G536</strain>
    </source>
</reference>
<evidence type="ECO:0000256" key="5">
    <source>
        <dbReference type="ARBA" id="ARBA00023268"/>
    </source>
</evidence>
<dbReference type="PANTHER" id="PTHR43775">
    <property type="entry name" value="FATTY ACID SYNTHASE"/>
    <property type="match status" value="1"/>
</dbReference>
<evidence type="ECO:0000259" key="10">
    <source>
        <dbReference type="PROSITE" id="PS52019"/>
    </source>
</evidence>
<feature type="region of interest" description="Disordered" evidence="7">
    <location>
        <begin position="2634"/>
        <end position="2653"/>
    </location>
</feature>
<dbReference type="SMART" id="SM00826">
    <property type="entry name" value="PKS_DH"/>
    <property type="match status" value="1"/>
</dbReference>
<evidence type="ECO:0000256" key="1">
    <source>
        <dbReference type="ARBA" id="ARBA00022450"/>
    </source>
</evidence>
<evidence type="ECO:0000259" key="9">
    <source>
        <dbReference type="PROSITE" id="PS52004"/>
    </source>
</evidence>
<dbReference type="InterPro" id="IPR020841">
    <property type="entry name" value="PKS_Beta-ketoAc_synthase_dom"/>
</dbReference>
<dbReference type="CDD" id="cd12148">
    <property type="entry name" value="fungal_TF_MHR"/>
    <property type="match status" value="1"/>
</dbReference>
<dbReference type="Pfam" id="PF00698">
    <property type="entry name" value="Acyl_transf_1"/>
    <property type="match status" value="1"/>
</dbReference>
<dbReference type="InterPro" id="IPR009081">
    <property type="entry name" value="PP-bd_ACP"/>
</dbReference>
<dbReference type="PROSITE" id="PS52004">
    <property type="entry name" value="KS3_2"/>
    <property type="match status" value="1"/>
</dbReference>
<dbReference type="Pfam" id="PF21089">
    <property type="entry name" value="PKS_DH_N"/>
    <property type="match status" value="1"/>
</dbReference>
<keyword evidence="5" id="KW-0511">Multifunctional enzyme</keyword>
<dbReference type="InterPro" id="IPR036736">
    <property type="entry name" value="ACP-like_sf"/>
</dbReference>
<dbReference type="GO" id="GO:0044550">
    <property type="term" value="P:secondary metabolite biosynthetic process"/>
    <property type="evidence" value="ECO:0007669"/>
    <property type="project" value="TreeGrafter"/>
</dbReference>
<dbReference type="Pfam" id="PF00550">
    <property type="entry name" value="PP-binding"/>
    <property type="match status" value="1"/>
</dbReference>
<dbReference type="OrthoDB" id="329835at2759"/>
<evidence type="ECO:0000256" key="2">
    <source>
        <dbReference type="ARBA" id="ARBA00022553"/>
    </source>
</evidence>
<dbReference type="InterPro" id="IPR057326">
    <property type="entry name" value="KR_dom"/>
</dbReference>
<dbReference type="STRING" id="2512241.A0A553HV63"/>
<dbReference type="SUPFAM" id="SSF50129">
    <property type="entry name" value="GroES-like"/>
    <property type="match status" value="1"/>
</dbReference>
<dbReference type="InterPro" id="IPR020807">
    <property type="entry name" value="PKS_DH"/>
</dbReference>
<dbReference type="SUPFAM" id="SSF52151">
    <property type="entry name" value="FabD/lysophospholipase-like"/>
    <property type="match status" value="1"/>
</dbReference>
<feature type="domain" description="Carrier" evidence="8">
    <location>
        <begin position="2451"/>
        <end position="2531"/>
    </location>
</feature>
<dbReference type="InterPro" id="IPR032821">
    <property type="entry name" value="PKS_assoc"/>
</dbReference>
<dbReference type="InterPro" id="IPR014031">
    <property type="entry name" value="Ketoacyl_synth_C"/>
</dbReference>
<dbReference type="GO" id="GO:0006633">
    <property type="term" value="P:fatty acid biosynthetic process"/>
    <property type="evidence" value="ECO:0007669"/>
    <property type="project" value="InterPro"/>
</dbReference>
<sequence>MQQQDDSYGREPIAIIGMGCRLPGGVKNPSDFWTLLMDEKIASSSRVPKSRFNIKSYLQPGNQRPGGFNVPGGYFLDDDPEAFDPSVFKLSPAEALWMDPQQRKLLEVVYEAFESSGTPLEDVSGRKIGVFVGCFSQDFQGLVNLDPDFRHPYIASGSDAGVVATRISYVFNLRGPSAMINNACSSSLYAVDMACQSILAGQCEGAIVGGVNLILGVDQHMNTARMGVLSPTNQCHSFCDMADGYGRADGVGAFFVKRLSAAIRDGDPIRAVIRSTATGSNGRSGDGLNHPSAAGQVETMLSAYRAANLSPRDTMYVECHGTGTQVGDPIEARAIASAMCTTGISARDGDLPHDVDEPARTLYIGSVKPNIGHSEAASSMATLMKAVLALENGVIPPTTGIQKLNSSIPWDQLSLKVATQPLSIPASSSGGAQRIGINAFGYAGTNAHCIVESMPSVSRSYQSLLSKLMRPSSTPSSYEMTSMNGVVGHHHHDHHSSGRHHMLLFSAHNEATLKNILQDHSNLDLDPRRHDAHILPSLALTLATGRTRHPHRAFAITRDLSTFKTDIKNAHIESSAAVVSVAEQRGFPAFVFTGQGAQWARMGATLMSTYPVFLQTIRNLDVYLSKLPRAPKWTIESALGEAEPRSRVHEPELSQTLCTAVQIALVDLLSLWGIKPAACIGHSSGEISAAYAAGLVSSETAITAAYYRGLAVGSSQTDGAMLAVGLGSAESSERLNKMIPADHVVGRATIACYNSPASTTISGDRDCIESLLKDFQTDTPKTFARILRTGGKAYHSHHMKQFGSLYQDLMRDAPAPDTDTDTTVPATTTTCRVPMYSTVDNCIIETTSQLAESYWVRNLTSPVRFLQGMRRMLSDMPELNVMIEIGPHPALSGPLRQIMQEEQKPNNIKILSTLQREKHDVREMLQLAGHLWMNNVPLDMRCVIDTPNNIISSTPLNGCSSSSETTARSESPSALLLVDAPSYHWTYPKKLDTNNRFIRDARQAREPRHDILGRRLRGTSPLEPIWRNVLRLKDLPWVAEHRIGGEVLFPGAAYIACALEAMTQLDCFVNDNDDDDDSPLLDIESYTVRDFVISAATVVPDDDVGTETLFRLTPQNTNNKLSINGVTSAWYEFRMSCLSLGVWTETCRGRIALNIKRQHDARKSNNLPSKRFREDDTLFYSMPHIKMLNQLRETGLDLGPSFQHISTLHVSPTAPAARGDMSISTACGLMEGESRYLLHPTVIDSLFQPVQITPHLGRLQDLRCGYVPTGIRDMTFYVPILEEQLLANSASASPSSSSRLSFENTRIGNRATLSDALLQDSKGDVLVEISDIRCLLYQAAVPQSMLGTPKKDLYLQTAWDIDADYLGLAIRHCLSRVPDVSSVVDVLVYKDASRKVLALEVETQNSLLRKKPHLGEVVTLAQQDALYRLRDDGSSNTNGNGSTEPVETFDMIVSSKHLLLAGAGQESLCQIRRLLSSTGYLIFPIGTSPQEARDDELDTRLKKAGFSGIDHLLADGFIVTTTNASTPADAATATSPLLNGNEKHVKSLRLLLPPGVASPSSSSSSLPSSLSSSLEQQGWTVSTQMLSDNNNNNNTQATTTSGQVIILDAGTSSILDNLEEETLKGLINLIQGGGGGALASTVIWVTRGGLLRGHGPSFAMPGGLLRVLRRESESTDLVAIDFDGTEVSEKNLIDLVCAVAERQRRNGWSGETEYVVDRGAIYVSRLLPHRQLNAAWVSGSGEVVVVEGSNARDAAADGDAPAAVRGSLVHGQVTYYQEDGRRSLSDSDSALSLLEPDMVEVQVSAMGLSPPDGADDATFLSHEFAGTVVRVGSGVGSHLAPGTKVCGLALDNMATFQRASSRLVQPLPDDFSLVDAATIPSAFAAAMYALETLSRVEPGHVVALVDNMGSVTMAAAQVCHVLGACPIIVSTSETTVRVAEQQDLVPRHRIVVVAGGGGDDLSSVQMQLEQATGGKGIDVILCAAAAAAAADADGDDDNTTMLVECIQHLNLPGAQMVMLGQQTSSQAQTLNNNILPILGGMAAAGFSTHHLDLCHLIERRPESIARTLKHCVNLYKDGKLKPLHPRLVKGPTGATQLLRSLPKDMGSGKHILSYDDDETFFQVIAGPKRPLLFRQDATYLLVGGLGGLGRRIALWMAQRGARHLAFLSRSDSKTLIPEATETIKTLRNDYGVEVLVLSADISNPTALSRAIGETNPLYPIRGVLNAAAGFEDAMFHNMTIDMWRRVVNTKVKGSWNLHELFSRQDEHKLDFFVLTSSVSTTWGSAGQGNYAAANAFLDSLACHRRSRGLPAVSIILPPIYGIGHIASHPELVAAMQAKGLQGIYEDEMLEAFEVSMSPHHLLPADLSHFVVGLSPRALARSVDVSAVTFVGERERRFSWMVDALNREMAALRKSGPDGGAGGEETGHNNRQGQQQLTLSTIREASDDDGVVVVTKLLSTHLATKLGRLLMINTDDIDTDKNSVASLGLDSMFGAEFRNWIFREFNIDMPFQQLLSSKTTISELARGILVLIRARSHIQTLLGEAHAKVSALWGKRGMGDSSFGCQNLQSWRLPYQHFNIYTQDAFVKSDLVLHRPYDVTNNIGLVPAVRFAKGNATGKRQGVPIALQIMQNAATRPDKKAKEQESKSNAPFVTNQTHDDVNLTVTDVTDKGLTNEISSAYIPVTNLSAKDPLTIFPQFLLSKNLAADIRALKTEIGNATSAGKYSPLMPLHISKTLVENSFTDIIPQPQFITLETFNKLLDSQYVDDTTGPGDNAARWAVVNSVIALAGRFKTAAGSEADMSPITLGFYRNASLVIHQLILHKPSLLSIQALLSMAIFARGIPDLEAFIMLAKNAFNQLNILQRIRSIGNSLSPVSSEKEFAQVYRFASQLREEACRLML</sequence>
<evidence type="ECO:0000256" key="6">
    <source>
        <dbReference type="PROSITE-ProRule" id="PRU01363"/>
    </source>
</evidence>
<dbReference type="Gene3D" id="3.40.50.720">
    <property type="entry name" value="NAD(P)-binding Rossmann-like Domain"/>
    <property type="match status" value="3"/>
</dbReference>
<feature type="domain" description="PKS/mFAS DH" evidence="10">
    <location>
        <begin position="1009"/>
        <end position="1343"/>
    </location>
</feature>
<keyword evidence="12" id="KW-1185">Reference proteome</keyword>
<dbReference type="EMBL" id="VFLP01000042">
    <property type="protein sequence ID" value="TRX91832.1"/>
    <property type="molecule type" value="Genomic_DNA"/>
</dbReference>
<dbReference type="Pfam" id="PF00109">
    <property type="entry name" value="ketoacyl-synt"/>
    <property type="match status" value="1"/>
</dbReference>
<feature type="region of interest" description="Disordered" evidence="7">
    <location>
        <begin position="2412"/>
        <end position="2435"/>
    </location>
</feature>
<dbReference type="InterPro" id="IPR050091">
    <property type="entry name" value="PKS_NRPS_Biosynth_Enz"/>
</dbReference>
<feature type="compositionally biased region" description="Basic and acidic residues" evidence="7">
    <location>
        <begin position="2635"/>
        <end position="2645"/>
    </location>
</feature>
<dbReference type="InterPro" id="IPR049551">
    <property type="entry name" value="PKS_DH_C"/>
</dbReference>
<dbReference type="GO" id="GO:0004315">
    <property type="term" value="F:3-oxoacyl-[acyl-carrier-protein] synthase activity"/>
    <property type="evidence" value="ECO:0007669"/>
    <property type="project" value="InterPro"/>
</dbReference>
<dbReference type="InterPro" id="IPR020806">
    <property type="entry name" value="PKS_PP-bd"/>
</dbReference>
<dbReference type="InterPro" id="IPR014030">
    <property type="entry name" value="Ketoacyl_synth_N"/>
</dbReference>
<feature type="region of interest" description="C-terminal hotdog fold" evidence="6">
    <location>
        <begin position="1177"/>
        <end position="1343"/>
    </location>
</feature>
<dbReference type="SUPFAM" id="SSF53901">
    <property type="entry name" value="Thiolase-like"/>
    <property type="match status" value="1"/>
</dbReference>
<dbReference type="Gene3D" id="3.10.129.110">
    <property type="entry name" value="Polyketide synthase dehydratase"/>
    <property type="match status" value="1"/>
</dbReference>
<evidence type="ECO:0000256" key="7">
    <source>
        <dbReference type="SAM" id="MobiDB-lite"/>
    </source>
</evidence>
<dbReference type="Gene3D" id="1.10.1200.10">
    <property type="entry name" value="ACP-like"/>
    <property type="match status" value="1"/>
</dbReference>
<keyword evidence="4" id="KW-0560">Oxidoreductase</keyword>
<dbReference type="GO" id="GO:0004312">
    <property type="term" value="F:fatty acid synthase activity"/>
    <property type="evidence" value="ECO:0007669"/>
    <property type="project" value="TreeGrafter"/>
</dbReference>
<dbReference type="Pfam" id="PF16197">
    <property type="entry name" value="KAsynt_C_assoc"/>
    <property type="match status" value="1"/>
</dbReference>
<dbReference type="InterPro" id="IPR011032">
    <property type="entry name" value="GroES-like_sf"/>
</dbReference>
<dbReference type="CDD" id="cd05274">
    <property type="entry name" value="KR_FAS_SDR_x"/>
    <property type="match status" value="1"/>
</dbReference>
<evidence type="ECO:0000259" key="8">
    <source>
        <dbReference type="PROSITE" id="PS50075"/>
    </source>
</evidence>
<dbReference type="InterPro" id="IPR036291">
    <property type="entry name" value="NAD(P)-bd_dom_sf"/>
</dbReference>
<dbReference type="InterPro" id="IPR016035">
    <property type="entry name" value="Acyl_Trfase/lysoPLipase"/>
</dbReference>
<dbReference type="SUPFAM" id="SSF55048">
    <property type="entry name" value="Probable ACP-binding domain of malonyl-CoA ACP transacylase"/>
    <property type="match status" value="1"/>
</dbReference>
<dbReference type="CDD" id="cd05195">
    <property type="entry name" value="enoyl_red"/>
    <property type="match status" value="1"/>
</dbReference>
<organism evidence="11 12">
    <name type="scientific">Xylaria flabelliformis</name>
    <dbReference type="NCBI Taxonomy" id="2512241"/>
    <lineage>
        <taxon>Eukaryota</taxon>
        <taxon>Fungi</taxon>
        <taxon>Dikarya</taxon>
        <taxon>Ascomycota</taxon>
        <taxon>Pezizomycotina</taxon>
        <taxon>Sordariomycetes</taxon>
        <taxon>Xylariomycetidae</taxon>
        <taxon>Xylariales</taxon>
        <taxon>Xylariaceae</taxon>
        <taxon>Xylaria</taxon>
    </lineage>
</organism>
<dbReference type="InterPro" id="IPR042104">
    <property type="entry name" value="PKS_dehydratase_sf"/>
</dbReference>
<dbReference type="SMART" id="SM00825">
    <property type="entry name" value="PKS_KS"/>
    <property type="match status" value="1"/>
</dbReference>
<dbReference type="SMART" id="SM00823">
    <property type="entry name" value="PKS_PP"/>
    <property type="match status" value="1"/>
</dbReference>
<evidence type="ECO:0000256" key="3">
    <source>
        <dbReference type="ARBA" id="ARBA00022679"/>
    </source>
</evidence>
<dbReference type="InterPro" id="IPR018201">
    <property type="entry name" value="Ketoacyl_synth_AS"/>
</dbReference>
<dbReference type="Gene3D" id="3.40.47.10">
    <property type="match status" value="1"/>
</dbReference>
<evidence type="ECO:0000313" key="11">
    <source>
        <dbReference type="EMBL" id="TRX91832.1"/>
    </source>
</evidence>
<dbReference type="PANTHER" id="PTHR43775:SF37">
    <property type="entry name" value="SI:DKEY-61P9.11"/>
    <property type="match status" value="1"/>
</dbReference>